<feature type="region of interest" description="Disordered" evidence="1">
    <location>
        <begin position="1"/>
        <end position="33"/>
    </location>
</feature>
<name>A0A7J6I8G2_CANSA</name>
<feature type="compositionally biased region" description="Basic and acidic residues" evidence="1">
    <location>
        <begin position="1"/>
        <end position="15"/>
    </location>
</feature>
<dbReference type="AlphaFoldDB" id="A0A7J6I8G2"/>
<feature type="region of interest" description="Disordered" evidence="1">
    <location>
        <begin position="151"/>
        <end position="191"/>
    </location>
</feature>
<keyword evidence="3" id="KW-1185">Reference proteome</keyword>
<organism evidence="2 3">
    <name type="scientific">Cannabis sativa</name>
    <name type="common">Hemp</name>
    <name type="synonym">Marijuana</name>
    <dbReference type="NCBI Taxonomy" id="3483"/>
    <lineage>
        <taxon>Eukaryota</taxon>
        <taxon>Viridiplantae</taxon>
        <taxon>Streptophyta</taxon>
        <taxon>Embryophyta</taxon>
        <taxon>Tracheophyta</taxon>
        <taxon>Spermatophyta</taxon>
        <taxon>Magnoliopsida</taxon>
        <taxon>eudicotyledons</taxon>
        <taxon>Gunneridae</taxon>
        <taxon>Pentapetalae</taxon>
        <taxon>rosids</taxon>
        <taxon>fabids</taxon>
        <taxon>Rosales</taxon>
        <taxon>Cannabaceae</taxon>
        <taxon>Cannabis</taxon>
    </lineage>
</organism>
<protein>
    <submittedName>
        <fullName evidence="2">Uncharacterized protein</fullName>
    </submittedName>
</protein>
<feature type="compositionally biased region" description="Basic residues" evidence="1">
    <location>
        <begin position="182"/>
        <end position="191"/>
    </location>
</feature>
<gene>
    <name evidence="2" type="ORF">G4B88_007974</name>
</gene>
<accession>A0A7J6I8G2</accession>
<dbReference type="Proteomes" id="UP000583929">
    <property type="component" value="Unassembled WGS sequence"/>
</dbReference>
<comment type="caution">
    <text evidence="2">The sequence shown here is derived from an EMBL/GenBank/DDBJ whole genome shotgun (WGS) entry which is preliminary data.</text>
</comment>
<reference evidence="2 3" key="1">
    <citation type="journal article" date="2020" name="bioRxiv">
        <title>Sequence and annotation of 42 cannabis genomes reveals extensive copy number variation in cannabinoid synthesis and pathogen resistance genes.</title>
        <authorList>
            <person name="Mckernan K.J."/>
            <person name="Helbert Y."/>
            <person name="Kane L.T."/>
            <person name="Ebling H."/>
            <person name="Zhang L."/>
            <person name="Liu B."/>
            <person name="Eaton Z."/>
            <person name="Mclaughlin S."/>
            <person name="Kingan S."/>
            <person name="Baybayan P."/>
            <person name="Concepcion G."/>
            <person name="Jordan M."/>
            <person name="Riva A."/>
            <person name="Barbazuk W."/>
            <person name="Harkins T."/>
        </authorList>
    </citation>
    <scope>NUCLEOTIDE SEQUENCE [LARGE SCALE GENOMIC DNA]</scope>
    <source>
        <strain evidence="3">cv. Jamaican Lion 4</strain>
        <tissue evidence="2">Leaf</tissue>
    </source>
</reference>
<evidence type="ECO:0000313" key="3">
    <source>
        <dbReference type="Proteomes" id="UP000583929"/>
    </source>
</evidence>
<evidence type="ECO:0000313" key="2">
    <source>
        <dbReference type="EMBL" id="KAF4403328.1"/>
    </source>
</evidence>
<proteinExistence type="predicted"/>
<dbReference type="EMBL" id="JAATIQ010000004">
    <property type="protein sequence ID" value="KAF4403328.1"/>
    <property type="molecule type" value="Genomic_DNA"/>
</dbReference>
<evidence type="ECO:0000256" key="1">
    <source>
        <dbReference type="SAM" id="MobiDB-lite"/>
    </source>
</evidence>
<sequence length="226" mass="25168">MAKKRVAAERKKIDNIPKCSQQPRSSPPKRRTDFSSFFCKSSTLFDSGSLLHEKDAEGKELFPNSIIRCSKSQEEGSGLSSNSTEASLVEVELVGQDALLESSDNREDGKDGSDVSPVSVALVETHKMWWSAEDIQQKERHILSSELIKGPAASNHSDDQDLSSDKSTLSSSRGEDDIIARGRGKRERKPKLHFDDITCPLNPERRVRRLRIMRYLGLTPPVGSPF</sequence>